<dbReference type="VEuPathDB" id="FungiDB:PADG_01266"/>
<organism evidence="3 4">
    <name type="scientific">Paracoccidioides brasiliensis</name>
    <dbReference type="NCBI Taxonomy" id="121759"/>
    <lineage>
        <taxon>Eukaryota</taxon>
        <taxon>Fungi</taxon>
        <taxon>Dikarya</taxon>
        <taxon>Ascomycota</taxon>
        <taxon>Pezizomycotina</taxon>
        <taxon>Eurotiomycetes</taxon>
        <taxon>Eurotiomycetidae</taxon>
        <taxon>Onygenales</taxon>
        <taxon>Ajellomycetaceae</taxon>
        <taxon>Paracoccidioides</taxon>
    </lineage>
</organism>
<evidence type="ECO:0000313" key="4">
    <source>
        <dbReference type="Proteomes" id="UP000242814"/>
    </source>
</evidence>
<dbReference type="EMBL" id="LZYO01000064">
    <property type="protein sequence ID" value="ODH38727.1"/>
    <property type="molecule type" value="Genomic_DNA"/>
</dbReference>
<feature type="region of interest" description="Disordered" evidence="1">
    <location>
        <begin position="210"/>
        <end position="231"/>
    </location>
</feature>
<name>A0A1D2JJN4_PARBR</name>
<evidence type="ECO:0000259" key="2">
    <source>
        <dbReference type="Pfam" id="PF24494"/>
    </source>
</evidence>
<protein>
    <recommendedName>
        <fullName evidence="2">DUF7587 domain-containing protein</fullName>
    </recommendedName>
</protein>
<feature type="region of interest" description="Disordered" evidence="1">
    <location>
        <begin position="526"/>
        <end position="551"/>
    </location>
</feature>
<evidence type="ECO:0000313" key="3">
    <source>
        <dbReference type="EMBL" id="ODH38727.1"/>
    </source>
</evidence>
<reference evidence="3 4" key="1">
    <citation type="submission" date="2016-06" db="EMBL/GenBank/DDBJ databases">
        <authorList>
            <person name="Kjaerup R.B."/>
            <person name="Dalgaard T.S."/>
            <person name="Juul-Madsen H.R."/>
        </authorList>
    </citation>
    <scope>NUCLEOTIDE SEQUENCE [LARGE SCALE GENOMIC DNA]</scope>
    <source>
        <strain evidence="3 4">Pb300</strain>
    </source>
</reference>
<dbReference type="InterPro" id="IPR056009">
    <property type="entry name" value="DUF7587"/>
</dbReference>
<dbReference type="AlphaFoldDB" id="A0A1D2JJN4"/>
<comment type="caution">
    <text evidence="3">The sequence shown here is derived from an EMBL/GenBank/DDBJ whole genome shotgun (WGS) entry which is preliminary data.</text>
</comment>
<accession>A0A1D2JJN4</accession>
<dbReference type="Proteomes" id="UP000242814">
    <property type="component" value="Unassembled WGS sequence"/>
</dbReference>
<evidence type="ECO:0000256" key="1">
    <source>
        <dbReference type="SAM" id="MobiDB-lite"/>
    </source>
</evidence>
<proteinExistence type="predicted"/>
<dbReference type="VEuPathDB" id="FungiDB:PABG_02773"/>
<feature type="domain" description="DUF7587" evidence="2">
    <location>
        <begin position="246"/>
        <end position="388"/>
    </location>
</feature>
<gene>
    <name evidence="3" type="ORF">ACO22_02200</name>
</gene>
<sequence length="597" mass="68570">MSSRWWVIIAANPFTVQFRVCCVVALNVSWRSALLHLPSRPPPCRRSHSSSNGDKIEYPKFLDFSKVQKPRHHWDGSQREIVCVARRFYSLTLKQETAIFNYMFASDLQKEGFLSGLPVTTLNSQCHDMVRNKHPIWVSVNSSPHSHGGDDEYREARRLIEMVCIELGIEISKKPNTYPQVKGCQLLKSFFNIPDAKKADELMLEQTFETETEAELNTEPQHERTPSTNLNSRRRTLHKKPFKGKKPRIVYRFHNAQSRGINSPSIRAAVWATGPSHIQHPSLLDQRILANLAKSHLSRYTIPSPFISTYATLLPTIHRMLTKSNCSMVSIIDASKLNQQMLFSAQELLEKDPLGPEITKVGYLGWQEWLVWGSISEEAIICTISHLQLLNIVDLNPDIESVLQTQTIKLYVHNRLPLKTKLRACHTKVDAPHGKVIGRFLRMVNLPLEYIEDVALGITRGWLFTRSHTNTNDEFLGGVRQGYTECSAYVTPPITPQKPEKQPEIIVIDDELSKGGVTLDRFQEELRRTAETEPESESETPEVQHSERGSQWETVYVEMNEGNENFARVFELDRERVNRVMGWENENDESRSCERMW</sequence>
<dbReference type="Pfam" id="PF24494">
    <property type="entry name" value="DUF7587"/>
    <property type="match status" value="1"/>
</dbReference>